<feature type="domain" description="Pyruvate kinase barrel" evidence="14">
    <location>
        <begin position="6"/>
        <end position="326"/>
    </location>
</feature>
<keyword evidence="9 13" id="KW-0460">Magnesium</keyword>
<dbReference type="NCBIfam" id="TIGR01064">
    <property type="entry name" value="pyruv_kin"/>
    <property type="match status" value="1"/>
</dbReference>
<organism evidence="16 17">
    <name type="scientific">Pyrodictium delaneyi</name>
    <dbReference type="NCBI Taxonomy" id="1273541"/>
    <lineage>
        <taxon>Archaea</taxon>
        <taxon>Thermoproteota</taxon>
        <taxon>Thermoprotei</taxon>
        <taxon>Desulfurococcales</taxon>
        <taxon>Pyrodictiaceae</taxon>
        <taxon>Pyrodictium</taxon>
    </lineage>
</organism>
<keyword evidence="8" id="KW-0067">ATP-binding</keyword>
<keyword evidence="7 13" id="KW-0418">Kinase</keyword>
<dbReference type="AlphaFoldDB" id="A0A211YPW1"/>
<dbReference type="Proteomes" id="UP000196694">
    <property type="component" value="Unassembled WGS sequence"/>
</dbReference>
<evidence type="ECO:0000256" key="1">
    <source>
        <dbReference type="ARBA" id="ARBA00004997"/>
    </source>
</evidence>
<evidence type="ECO:0000256" key="7">
    <source>
        <dbReference type="ARBA" id="ARBA00022777"/>
    </source>
</evidence>
<gene>
    <name evidence="16" type="ORF">Pdsh_04830</name>
</gene>
<sequence length="466" mass="51413">MTGYVNTKIIATVGPSSSSFEVIEQLASLGVSGFRINFAHGEPSLWKSWIEIIRETEKSIGRPLAIIGDLVGPSIRIGVLEEPITLSPGDVAEIVYGEKAKGGSERIIPLPLRRVFEVVEEGDILVMNDGRVKLRVIDVRGLRIRVEALTPARITSRKAIVILNRDPGLPALTERDMQCLRFALDNELDYVALSYVRGGEDIAVLKTLIANEGGDVGVAAKIETRSAVENLSSIIEESDIVIVARGDLGMNYGLEEIPLLQEHIVYETRRRGKPVIVATQILESMIDNPVPTRAEVMDVATAVKQGVDALMLTGETAIGKYPVEAVKWLRKIIRRIEERYPPQKFPPSDHQWAYASSIVETAERLNASHILVYSIGGTLPPKIAASRPLVKTIIGVGDVARARRLVIVWGLHLRHVVAEGYEDGLHKLIKELCRNGEIHPGELIIKAYREAHNKHVIIVEKMYGCN</sequence>
<dbReference type="InterPro" id="IPR040442">
    <property type="entry name" value="Pyrv_kinase-like_dom_sf"/>
</dbReference>
<keyword evidence="10 13" id="KW-0324">Glycolysis</keyword>
<evidence type="ECO:0000256" key="5">
    <source>
        <dbReference type="ARBA" id="ARBA00022723"/>
    </source>
</evidence>
<dbReference type="SUPFAM" id="SSF51621">
    <property type="entry name" value="Phosphoenolpyruvate/pyruvate domain"/>
    <property type="match status" value="1"/>
</dbReference>
<evidence type="ECO:0000256" key="3">
    <source>
        <dbReference type="ARBA" id="ARBA00012142"/>
    </source>
</evidence>
<comment type="caution">
    <text evidence="16">The sequence shown here is derived from an EMBL/GenBank/DDBJ whole genome shotgun (WGS) entry which is preliminary data.</text>
</comment>
<evidence type="ECO:0000256" key="12">
    <source>
        <dbReference type="NCBIfam" id="TIGR01064"/>
    </source>
</evidence>
<dbReference type="InterPro" id="IPR015813">
    <property type="entry name" value="Pyrv/PenolPyrv_kinase-like_dom"/>
</dbReference>
<keyword evidence="17" id="KW-1185">Reference proteome</keyword>
<name>A0A211YPW1_9CREN</name>
<dbReference type="GO" id="GO:0004743">
    <property type="term" value="F:pyruvate kinase activity"/>
    <property type="evidence" value="ECO:0007669"/>
    <property type="project" value="UniProtKB-UniRule"/>
</dbReference>
<dbReference type="Pfam" id="PF02887">
    <property type="entry name" value="PK_C"/>
    <property type="match status" value="1"/>
</dbReference>
<dbReference type="InterPro" id="IPR015793">
    <property type="entry name" value="Pyrv_Knase_brl"/>
</dbReference>
<keyword evidence="6" id="KW-0547">Nucleotide-binding</keyword>
<evidence type="ECO:0000256" key="6">
    <source>
        <dbReference type="ARBA" id="ARBA00022741"/>
    </source>
</evidence>
<dbReference type="EC" id="2.7.1.40" evidence="3 12"/>
<accession>A0A211YPW1</accession>
<reference evidence="16 17" key="1">
    <citation type="submission" date="2017-05" db="EMBL/GenBank/DDBJ databases">
        <title>The draft genome of the hyperthermophilic archaeon 'Pyrodictium delaneyi strain Hulk', an iron and nitrate reducer, reveals the capacity for sulfate reduction.</title>
        <authorList>
            <person name="Demey L.M."/>
            <person name="Miller C."/>
            <person name="Manzella M."/>
            <person name="Reguera G."/>
            <person name="Kashefi K."/>
        </authorList>
    </citation>
    <scope>NUCLEOTIDE SEQUENCE [LARGE SCALE GENOMIC DNA]</scope>
    <source>
        <strain evidence="16 17">Hulk</strain>
    </source>
</reference>
<proteinExistence type="inferred from homology"/>
<comment type="catalytic activity">
    <reaction evidence="13">
        <text>pyruvate + ATP = phosphoenolpyruvate + ADP + H(+)</text>
        <dbReference type="Rhea" id="RHEA:18157"/>
        <dbReference type="ChEBI" id="CHEBI:15361"/>
        <dbReference type="ChEBI" id="CHEBI:15378"/>
        <dbReference type="ChEBI" id="CHEBI:30616"/>
        <dbReference type="ChEBI" id="CHEBI:58702"/>
        <dbReference type="ChEBI" id="CHEBI:456216"/>
        <dbReference type="EC" id="2.7.1.40"/>
    </reaction>
</comment>
<keyword evidence="5" id="KW-0479">Metal-binding</keyword>
<dbReference type="EMBL" id="NCQP01000002">
    <property type="protein sequence ID" value="OWJ55020.1"/>
    <property type="molecule type" value="Genomic_DNA"/>
</dbReference>
<evidence type="ECO:0000313" key="16">
    <source>
        <dbReference type="EMBL" id="OWJ55020.1"/>
    </source>
</evidence>
<comment type="similarity">
    <text evidence="2 13">Belongs to the pyruvate kinase family.</text>
</comment>
<keyword evidence="4 13" id="KW-0808">Transferase</keyword>
<dbReference type="GO" id="GO:0030955">
    <property type="term" value="F:potassium ion binding"/>
    <property type="evidence" value="ECO:0007669"/>
    <property type="project" value="UniProtKB-UniRule"/>
</dbReference>
<dbReference type="Gene3D" id="2.40.33.10">
    <property type="entry name" value="PK beta-barrel domain-like"/>
    <property type="match status" value="1"/>
</dbReference>
<evidence type="ECO:0000256" key="11">
    <source>
        <dbReference type="ARBA" id="ARBA00023317"/>
    </source>
</evidence>
<evidence type="ECO:0000256" key="13">
    <source>
        <dbReference type="RuleBase" id="RU000504"/>
    </source>
</evidence>
<dbReference type="Gene3D" id="3.20.20.60">
    <property type="entry name" value="Phosphoenolpyruvate-binding domains"/>
    <property type="match status" value="1"/>
</dbReference>
<evidence type="ECO:0000259" key="15">
    <source>
        <dbReference type="Pfam" id="PF02887"/>
    </source>
</evidence>
<dbReference type="PANTHER" id="PTHR11817">
    <property type="entry name" value="PYRUVATE KINASE"/>
    <property type="match status" value="1"/>
</dbReference>
<dbReference type="Gene3D" id="3.40.1380.20">
    <property type="entry name" value="Pyruvate kinase, C-terminal domain"/>
    <property type="match status" value="1"/>
</dbReference>
<evidence type="ECO:0000256" key="4">
    <source>
        <dbReference type="ARBA" id="ARBA00022679"/>
    </source>
</evidence>
<dbReference type="InterPro" id="IPR001697">
    <property type="entry name" value="Pyr_Knase"/>
</dbReference>
<dbReference type="GO" id="GO:0000287">
    <property type="term" value="F:magnesium ion binding"/>
    <property type="evidence" value="ECO:0007669"/>
    <property type="project" value="UniProtKB-UniRule"/>
</dbReference>
<dbReference type="PRINTS" id="PR01050">
    <property type="entry name" value="PYRUVTKNASE"/>
</dbReference>
<keyword evidence="11 16" id="KW-0670">Pyruvate</keyword>
<dbReference type="Pfam" id="PF00224">
    <property type="entry name" value="PK"/>
    <property type="match status" value="1"/>
</dbReference>
<dbReference type="SUPFAM" id="SSF52935">
    <property type="entry name" value="PK C-terminal domain-like"/>
    <property type="match status" value="1"/>
</dbReference>
<dbReference type="InterPro" id="IPR015795">
    <property type="entry name" value="Pyrv_Knase_C"/>
</dbReference>
<protein>
    <recommendedName>
        <fullName evidence="3 12">Pyruvate kinase</fullName>
        <ecNumber evidence="3 12">2.7.1.40</ecNumber>
    </recommendedName>
</protein>
<dbReference type="GO" id="GO:0016301">
    <property type="term" value="F:kinase activity"/>
    <property type="evidence" value="ECO:0007669"/>
    <property type="project" value="UniProtKB-KW"/>
</dbReference>
<evidence type="ECO:0000256" key="8">
    <source>
        <dbReference type="ARBA" id="ARBA00022840"/>
    </source>
</evidence>
<dbReference type="InterPro" id="IPR036918">
    <property type="entry name" value="Pyrv_Knase_C_sf"/>
</dbReference>
<dbReference type="GO" id="GO:0005524">
    <property type="term" value="F:ATP binding"/>
    <property type="evidence" value="ECO:0007669"/>
    <property type="project" value="UniProtKB-KW"/>
</dbReference>
<evidence type="ECO:0000256" key="10">
    <source>
        <dbReference type="ARBA" id="ARBA00023152"/>
    </source>
</evidence>
<comment type="pathway">
    <text evidence="1 13">Carbohydrate degradation; glycolysis; pyruvate from D-glyceraldehyde 3-phosphate: step 5/5.</text>
</comment>
<dbReference type="UniPathway" id="UPA00109">
    <property type="reaction ID" value="UER00188"/>
</dbReference>
<dbReference type="SUPFAM" id="SSF50800">
    <property type="entry name" value="PK beta-barrel domain-like"/>
    <property type="match status" value="1"/>
</dbReference>
<evidence type="ECO:0000259" key="14">
    <source>
        <dbReference type="Pfam" id="PF00224"/>
    </source>
</evidence>
<evidence type="ECO:0000256" key="9">
    <source>
        <dbReference type="ARBA" id="ARBA00022842"/>
    </source>
</evidence>
<dbReference type="InterPro" id="IPR015806">
    <property type="entry name" value="Pyrv_Knase_insert_dom_sf"/>
</dbReference>
<feature type="domain" description="Pyruvate kinase C-terminal" evidence="15">
    <location>
        <begin position="354"/>
        <end position="445"/>
    </location>
</feature>
<evidence type="ECO:0000313" key="17">
    <source>
        <dbReference type="Proteomes" id="UP000196694"/>
    </source>
</evidence>
<dbReference type="RefSeq" id="WP_088171889.1">
    <property type="nucleotide sequence ID" value="NZ_NCQP01000002.1"/>
</dbReference>
<evidence type="ECO:0000256" key="2">
    <source>
        <dbReference type="ARBA" id="ARBA00008663"/>
    </source>
</evidence>
<dbReference type="InterPro" id="IPR011037">
    <property type="entry name" value="Pyrv_Knase-like_insert_dom_sf"/>
</dbReference>